<feature type="compositionally biased region" description="Acidic residues" evidence="1">
    <location>
        <begin position="93"/>
        <end position="108"/>
    </location>
</feature>
<name>A0A8J9Z8D7_BRALA</name>
<feature type="compositionally biased region" description="Acidic residues" evidence="1">
    <location>
        <begin position="132"/>
        <end position="145"/>
    </location>
</feature>
<dbReference type="Proteomes" id="UP000838412">
    <property type="component" value="Chromosome 17"/>
</dbReference>
<keyword evidence="3" id="KW-1185">Reference proteome</keyword>
<feature type="region of interest" description="Disordered" evidence="1">
    <location>
        <begin position="76"/>
        <end position="119"/>
    </location>
</feature>
<proteinExistence type="predicted"/>
<evidence type="ECO:0000256" key="1">
    <source>
        <dbReference type="SAM" id="MobiDB-lite"/>
    </source>
</evidence>
<dbReference type="EMBL" id="OV696702">
    <property type="protein sequence ID" value="CAH1249692.1"/>
    <property type="molecule type" value="Genomic_DNA"/>
</dbReference>
<dbReference type="AlphaFoldDB" id="A0A8J9Z8D7"/>
<feature type="compositionally biased region" description="Acidic residues" evidence="1">
    <location>
        <begin position="155"/>
        <end position="184"/>
    </location>
</feature>
<protein>
    <submittedName>
        <fullName evidence="2">Hypp8663 protein</fullName>
    </submittedName>
</protein>
<feature type="compositionally biased region" description="Acidic residues" evidence="1">
    <location>
        <begin position="207"/>
        <end position="217"/>
    </location>
</feature>
<accession>A0A8J9Z8D7</accession>
<dbReference type="OrthoDB" id="10497001at2759"/>
<gene>
    <name evidence="2" type="primary">Hypp8663</name>
    <name evidence="2" type="ORF">BLAG_LOCUS10705</name>
</gene>
<organism evidence="2 3">
    <name type="scientific">Branchiostoma lanceolatum</name>
    <name type="common">Common lancelet</name>
    <name type="synonym">Amphioxus lanceolatum</name>
    <dbReference type="NCBI Taxonomy" id="7740"/>
    <lineage>
        <taxon>Eukaryota</taxon>
        <taxon>Metazoa</taxon>
        <taxon>Chordata</taxon>
        <taxon>Cephalochordata</taxon>
        <taxon>Leptocardii</taxon>
        <taxon>Amphioxiformes</taxon>
        <taxon>Branchiostomatidae</taxon>
        <taxon>Branchiostoma</taxon>
    </lineage>
</organism>
<evidence type="ECO:0000313" key="2">
    <source>
        <dbReference type="EMBL" id="CAH1249692.1"/>
    </source>
</evidence>
<sequence length="322" mass="37074">MIQRAARAKVLLKRHHLSLAVGGTGHRSVRDVSKNVALVGGGGLEREGQICHVPGTTMKVLTLLCVVGMALAGPIPKAREDDGSGVETPETVYQDEEKPEGDGDDVIQPEEKSDTESEWEDIWEDLDTDWEIPGFEDDAYDPEQPESEKPRSNYPEEEEPEEEDPYYPEQAEVEEQDPDYPDPEESNREDPGFYYPEEPEPEKTEPEYPEQEDLEGLTEDHGGNQEAEQQQQQQQRGAETMPGVHPWYQEPAPNYQQYNYDRQMYQYYNAHYYPPSGQNHYGSEGEHFQNPWAYNQHYLSNPDGSWVFNPFYNPEGDYYKKK</sequence>
<reference evidence="2" key="1">
    <citation type="submission" date="2022-01" db="EMBL/GenBank/DDBJ databases">
        <authorList>
            <person name="Braso-Vives M."/>
        </authorList>
    </citation>
    <scope>NUCLEOTIDE SEQUENCE</scope>
</reference>
<feature type="region of interest" description="Disordered" evidence="1">
    <location>
        <begin position="132"/>
        <end position="252"/>
    </location>
</feature>
<evidence type="ECO:0000313" key="3">
    <source>
        <dbReference type="Proteomes" id="UP000838412"/>
    </source>
</evidence>